<dbReference type="PANTHER" id="PTHR43330">
    <property type="entry name" value="METHIONINE AMINOPEPTIDASE"/>
    <property type="match status" value="1"/>
</dbReference>
<evidence type="ECO:0000256" key="4">
    <source>
        <dbReference type="ARBA" id="ARBA00022723"/>
    </source>
</evidence>
<feature type="binding site" evidence="6">
    <location>
        <position position="104"/>
    </location>
    <ligand>
        <name>a divalent metal cation</name>
        <dbReference type="ChEBI" id="CHEBI:60240"/>
        <label>1</label>
    </ligand>
</feature>
<dbReference type="InterPro" id="IPR002467">
    <property type="entry name" value="Pept_M24A_MAP1"/>
</dbReference>
<dbReference type="Proteomes" id="UP000075320">
    <property type="component" value="Unassembled WGS sequence"/>
</dbReference>
<dbReference type="InterPro" id="IPR001714">
    <property type="entry name" value="Pept_M24_MAP"/>
</dbReference>
<comment type="catalytic activity">
    <reaction evidence="6 7">
        <text>Release of N-terminal amino acids, preferentially methionine, from peptides and arylamides.</text>
        <dbReference type="EC" id="3.4.11.18"/>
    </reaction>
</comment>
<comment type="similarity">
    <text evidence="6">Belongs to the peptidase M24A family. Methionine aminopeptidase type 1 subfamily.</text>
</comment>
<evidence type="ECO:0000256" key="2">
    <source>
        <dbReference type="ARBA" id="ARBA00022438"/>
    </source>
</evidence>
<dbReference type="SUPFAM" id="SSF55920">
    <property type="entry name" value="Creatinase/aminopeptidase"/>
    <property type="match status" value="1"/>
</dbReference>
<evidence type="ECO:0000256" key="5">
    <source>
        <dbReference type="ARBA" id="ARBA00022801"/>
    </source>
</evidence>
<dbReference type="AlphaFoldDB" id="A0A150WS16"/>
<comment type="cofactor">
    <cofactor evidence="6">
        <name>Co(2+)</name>
        <dbReference type="ChEBI" id="CHEBI:48828"/>
    </cofactor>
    <cofactor evidence="6">
        <name>Zn(2+)</name>
        <dbReference type="ChEBI" id="CHEBI:29105"/>
    </cofactor>
    <cofactor evidence="6">
        <name>Mn(2+)</name>
        <dbReference type="ChEBI" id="CHEBI:29035"/>
    </cofactor>
    <cofactor evidence="6">
        <name>Fe(2+)</name>
        <dbReference type="ChEBI" id="CHEBI:29033"/>
    </cofactor>
    <text evidence="6">Binds 2 divalent metal cations per subunit. Has a high-affinity and a low affinity metal-binding site. The true nature of the physiological cofactor is under debate. The enzyme is active with cobalt, zinc, manganese or divalent iron ions. Most likely, methionine aminopeptidases function as mononuclear Fe(2+)-metalloproteases under physiological conditions, and the catalytically relevant metal-binding site has been assigned to the histidine-containing high-affinity site.</text>
</comment>
<dbReference type="GO" id="GO:0004239">
    <property type="term" value="F:initiator methionyl aminopeptidase activity"/>
    <property type="evidence" value="ECO:0007669"/>
    <property type="project" value="UniProtKB-UniRule"/>
</dbReference>
<keyword evidence="2 6" id="KW-0031">Aminopeptidase</keyword>
<feature type="binding site" evidence="6">
    <location>
        <position position="93"/>
    </location>
    <ligand>
        <name>a divalent metal cation</name>
        <dbReference type="ChEBI" id="CHEBI:60240"/>
        <label>1</label>
    </ligand>
</feature>
<dbReference type="OrthoDB" id="5290075at2"/>
<evidence type="ECO:0000256" key="6">
    <source>
        <dbReference type="HAMAP-Rule" id="MF_01974"/>
    </source>
</evidence>
<feature type="binding site" evidence="6">
    <location>
        <position position="174"/>
    </location>
    <ligand>
        <name>substrate</name>
    </ligand>
</feature>
<evidence type="ECO:0000259" key="8">
    <source>
        <dbReference type="Pfam" id="PF00557"/>
    </source>
</evidence>
<dbReference type="Gene3D" id="3.90.230.10">
    <property type="entry name" value="Creatinase/methionine aminopeptidase superfamily"/>
    <property type="match status" value="1"/>
</dbReference>
<evidence type="ECO:0000256" key="1">
    <source>
        <dbReference type="ARBA" id="ARBA00002521"/>
    </source>
</evidence>
<name>A0A150WS16_BDEBC</name>
<organism evidence="9 10">
    <name type="scientific">Bdellovibrio bacteriovorus</name>
    <dbReference type="NCBI Taxonomy" id="959"/>
    <lineage>
        <taxon>Bacteria</taxon>
        <taxon>Pseudomonadati</taxon>
        <taxon>Bdellovibrionota</taxon>
        <taxon>Bdellovibrionia</taxon>
        <taxon>Bdellovibrionales</taxon>
        <taxon>Pseudobdellovibrionaceae</taxon>
        <taxon>Bdellovibrio</taxon>
    </lineage>
</organism>
<keyword evidence="5 6" id="KW-0378">Hydrolase</keyword>
<feature type="binding site" evidence="6">
    <location>
        <position position="76"/>
    </location>
    <ligand>
        <name>substrate</name>
    </ligand>
</feature>
<dbReference type="EC" id="3.4.11.18" evidence="6 7"/>
<dbReference type="InterPro" id="IPR036005">
    <property type="entry name" value="Creatinase/aminopeptidase-like"/>
</dbReference>
<proteinExistence type="inferred from homology"/>
<dbReference type="InterPro" id="IPR000994">
    <property type="entry name" value="Pept_M24"/>
</dbReference>
<reference evidence="9 10" key="1">
    <citation type="submission" date="2016-03" db="EMBL/GenBank/DDBJ databases">
        <authorList>
            <person name="Ploux O."/>
        </authorList>
    </citation>
    <scope>NUCLEOTIDE SEQUENCE [LARGE SCALE GENOMIC DNA]</scope>
    <source>
        <strain evidence="9 10">R0</strain>
    </source>
</reference>
<evidence type="ECO:0000313" key="10">
    <source>
        <dbReference type="Proteomes" id="UP000075320"/>
    </source>
</evidence>
<protein>
    <recommendedName>
        <fullName evidence="6 7">Methionine aminopeptidase</fullName>
        <shortName evidence="6">MAP</shortName>
        <shortName evidence="6">MetAP</shortName>
        <ecNumber evidence="6 7">3.4.11.18</ecNumber>
    </recommendedName>
    <alternativeName>
        <fullName evidence="6">Peptidase M</fullName>
    </alternativeName>
</protein>
<keyword evidence="4 6" id="KW-0479">Metal-binding</keyword>
<feature type="binding site" evidence="6">
    <location>
        <position position="167"/>
    </location>
    <ligand>
        <name>a divalent metal cation</name>
        <dbReference type="ChEBI" id="CHEBI:60240"/>
        <label>2</label>
        <note>catalytic</note>
    </ligand>
</feature>
<keyword evidence="10" id="KW-1185">Reference proteome</keyword>
<feature type="binding site" evidence="6">
    <location>
        <position position="201"/>
    </location>
    <ligand>
        <name>a divalent metal cation</name>
        <dbReference type="ChEBI" id="CHEBI:60240"/>
        <label>2</label>
        <note>catalytic</note>
    </ligand>
</feature>
<dbReference type="EMBL" id="LUKE01000001">
    <property type="protein sequence ID" value="KYG67252.1"/>
    <property type="molecule type" value="Genomic_DNA"/>
</dbReference>
<evidence type="ECO:0000256" key="3">
    <source>
        <dbReference type="ARBA" id="ARBA00022670"/>
    </source>
</evidence>
<dbReference type="GO" id="GO:0046872">
    <property type="term" value="F:metal ion binding"/>
    <property type="evidence" value="ECO:0007669"/>
    <property type="project" value="UniProtKB-UniRule"/>
</dbReference>
<feature type="binding site" evidence="6">
    <location>
        <position position="232"/>
    </location>
    <ligand>
        <name>a divalent metal cation</name>
        <dbReference type="ChEBI" id="CHEBI:60240"/>
        <label>2</label>
        <note>catalytic</note>
    </ligand>
</feature>
<feature type="domain" description="Peptidase M24" evidence="8">
    <location>
        <begin position="11"/>
        <end position="238"/>
    </location>
</feature>
<dbReference type="PRINTS" id="PR00599">
    <property type="entry name" value="MAPEPTIDASE"/>
</dbReference>
<dbReference type="GO" id="GO:0070006">
    <property type="term" value="F:metalloaminopeptidase activity"/>
    <property type="evidence" value="ECO:0007669"/>
    <property type="project" value="UniProtKB-UniRule"/>
</dbReference>
<evidence type="ECO:0000256" key="7">
    <source>
        <dbReference type="RuleBase" id="RU003653"/>
    </source>
</evidence>
<comment type="caution">
    <text evidence="9">The sequence shown here is derived from an EMBL/GenBank/DDBJ whole genome shotgun (WGS) entry which is preliminary data.</text>
</comment>
<comment type="subunit">
    <text evidence="6">Monomer.</text>
</comment>
<sequence length="253" mass="27726">MIVKTEADLAGLKQIGKIVANCLYYMAKKMEPGMTTLELDQLGGAFLEKHGARSGPILVYNFPGHTCISLNHEVAHGVPSDKKIAKGDLINIDVSAELNGYYADNGGSFILPPSSANYERLLKATREALQNAINGVQAKAPINIIGKKIEEVAQQYGYSIIQNLGSHGVGRGLHEEPTFIAGYYDPKDDRRLKEGQVITIEPFLSTGARFVDEEADGWTLVAGKNHRSAQFEHTMIVRKDRAEIVTIPDSIYL</sequence>
<dbReference type="PANTHER" id="PTHR43330:SF13">
    <property type="entry name" value="METHIONINE AMINOPEPTIDASE 2"/>
    <property type="match status" value="1"/>
</dbReference>
<comment type="function">
    <text evidence="1 6">Removes the N-terminal methionine from nascent proteins. The N-terminal methionine is often cleaved when the second residue in the primary sequence is small and uncharged (Met-Ala-, Cys, Gly, Pro, Ser, Thr, or Val). Requires deformylation of the N(alpha)-formylated initiator methionine before it can be hydrolyzed.</text>
</comment>
<dbReference type="RefSeq" id="WP_061834827.1">
    <property type="nucleotide sequence ID" value="NZ_LUKE01000001.1"/>
</dbReference>
<gene>
    <name evidence="6" type="primary">map</name>
    <name evidence="9" type="ORF">AZI86_09615</name>
</gene>
<accession>A0A150WS16</accession>
<dbReference type="NCBIfam" id="TIGR00500">
    <property type="entry name" value="met_pdase_I"/>
    <property type="match status" value="1"/>
</dbReference>
<dbReference type="GO" id="GO:0006508">
    <property type="term" value="P:proteolysis"/>
    <property type="evidence" value="ECO:0007669"/>
    <property type="project" value="UniProtKB-KW"/>
</dbReference>
<feature type="binding site" evidence="6">
    <location>
        <position position="232"/>
    </location>
    <ligand>
        <name>a divalent metal cation</name>
        <dbReference type="ChEBI" id="CHEBI:60240"/>
        <label>1</label>
    </ligand>
</feature>
<dbReference type="CDD" id="cd01086">
    <property type="entry name" value="MetAP1"/>
    <property type="match status" value="1"/>
</dbReference>
<dbReference type="Pfam" id="PF00557">
    <property type="entry name" value="Peptidase_M24"/>
    <property type="match status" value="1"/>
</dbReference>
<keyword evidence="3 6" id="KW-0645">Protease</keyword>
<evidence type="ECO:0000313" key="9">
    <source>
        <dbReference type="EMBL" id="KYG67252.1"/>
    </source>
</evidence>
<feature type="binding site" evidence="6">
    <location>
        <position position="104"/>
    </location>
    <ligand>
        <name>a divalent metal cation</name>
        <dbReference type="ChEBI" id="CHEBI:60240"/>
        <label>2</label>
        <note>catalytic</note>
    </ligand>
</feature>
<dbReference type="HAMAP" id="MF_01974">
    <property type="entry name" value="MetAP_1"/>
    <property type="match status" value="1"/>
</dbReference>